<dbReference type="PANTHER" id="PTHR43162">
    <property type="match status" value="1"/>
</dbReference>
<evidence type="ECO:0000313" key="2">
    <source>
        <dbReference type="EMBL" id="GLC27658.1"/>
    </source>
</evidence>
<sequence>MLLVVGATGNVGRHLLRELAAAGAEPRALARTLAAREAATALGAVPVAGSLDDRASLTRAFDGVERLFLLSPPDAREVALQSHAIDAAAAAGVRLLVKLSVTGADPTADNVLQRDHGEIEARATALGVPSVFLRPTHFMQNLLASADSIAGEGRLYSPPTGPMPLIDAADVAAVAARVLLDDGHAGNAYELTGGAAHAYPEIAAILSGVLGREITHVKLPSEVVRGAMLGRGMEAWLVDALLDLYARSVDGEGTTPTGHVAAITGRAPRTLAEFAREHAAAFTR</sequence>
<dbReference type="Gene3D" id="3.90.25.10">
    <property type="entry name" value="UDP-galactose 4-epimerase, domain 1"/>
    <property type="match status" value="1"/>
</dbReference>
<proteinExistence type="predicted"/>
<accession>A0AA37VCG9</accession>
<dbReference type="AlphaFoldDB" id="A0AA37VCG9"/>
<dbReference type="RefSeq" id="WP_284352094.1">
    <property type="nucleotide sequence ID" value="NZ_BRXS01000006.1"/>
</dbReference>
<dbReference type="Proteomes" id="UP001161325">
    <property type="component" value="Unassembled WGS sequence"/>
</dbReference>
<keyword evidence="3" id="KW-1185">Reference proteome</keyword>
<dbReference type="EMBL" id="BRXS01000006">
    <property type="protein sequence ID" value="GLC27658.1"/>
    <property type="molecule type" value="Genomic_DNA"/>
</dbReference>
<dbReference type="SUPFAM" id="SSF51735">
    <property type="entry name" value="NAD(P)-binding Rossmann-fold domains"/>
    <property type="match status" value="1"/>
</dbReference>
<gene>
    <name evidence="2" type="ORF">rosag_41710</name>
</gene>
<name>A0AA37VCG9_9BACT</name>
<dbReference type="InterPro" id="IPR008030">
    <property type="entry name" value="NmrA-like"/>
</dbReference>
<dbReference type="InterPro" id="IPR051604">
    <property type="entry name" value="Ergot_Alk_Oxidoreductase"/>
</dbReference>
<feature type="domain" description="NmrA-like" evidence="1">
    <location>
        <begin position="2"/>
        <end position="226"/>
    </location>
</feature>
<evidence type="ECO:0000259" key="1">
    <source>
        <dbReference type="Pfam" id="PF05368"/>
    </source>
</evidence>
<reference evidence="2" key="1">
    <citation type="submission" date="2022-08" db="EMBL/GenBank/DDBJ databases">
        <title>Draft genome sequencing of Roseisolibacter agri AW1220.</title>
        <authorList>
            <person name="Tobiishi Y."/>
            <person name="Tonouchi A."/>
        </authorList>
    </citation>
    <scope>NUCLEOTIDE SEQUENCE</scope>
    <source>
        <strain evidence="2">AW1220</strain>
    </source>
</reference>
<organism evidence="2 3">
    <name type="scientific">Roseisolibacter agri</name>
    <dbReference type="NCBI Taxonomy" id="2014610"/>
    <lineage>
        <taxon>Bacteria</taxon>
        <taxon>Pseudomonadati</taxon>
        <taxon>Gemmatimonadota</taxon>
        <taxon>Gemmatimonadia</taxon>
        <taxon>Gemmatimonadales</taxon>
        <taxon>Gemmatimonadaceae</taxon>
        <taxon>Roseisolibacter</taxon>
    </lineage>
</organism>
<dbReference type="Gene3D" id="3.40.50.720">
    <property type="entry name" value="NAD(P)-binding Rossmann-like Domain"/>
    <property type="match status" value="1"/>
</dbReference>
<dbReference type="Pfam" id="PF05368">
    <property type="entry name" value="NmrA"/>
    <property type="match status" value="1"/>
</dbReference>
<dbReference type="PANTHER" id="PTHR43162:SF1">
    <property type="entry name" value="PRESTALK A DIFFERENTIATION PROTEIN A"/>
    <property type="match status" value="1"/>
</dbReference>
<protein>
    <submittedName>
        <fullName evidence="2">Nucleotide-diphosphate-sugar epimerase</fullName>
    </submittedName>
</protein>
<evidence type="ECO:0000313" key="3">
    <source>
        <dbReference type="Proteomes" id="UP001161325"/>
    </source>
</evidence>
<comment type="caution">
    <text evidence="2">The sequence shown here is derived from an EMBL/GenBank/DDBJ whole genome shotgun (WGS) entry which is preliminary data.</text>
</comment>
<dbReference type="InterPro" id="IPR036291">
    <property type="entry name" value="NAD(P)-bd_dom_sf"/>
</dbReference>